<dbReference type="PANTHER" id="PTHR43663">
    <property type="entry name" value="CHROMATE TRANSPORT PROTEIN-RELATED"/>
    <property type="match status" value="1"/>
</dbReference>
<dbReference type="GO" id="GO:0015109">
    <property type="term" value="F:chromate transmembrane transporter activity"/>
    <property type="evidence" value="ECO:0007669"/>
    <property type="project" value="InterPro"/>
</dbReference>
<dbReference type="GO" id="GO:0005886">
    <property type="term" value="C:plasma membrane"/>
    <property type="evidence" value="ECO:0007669"/>
    <property type="project" value="UniProtKB-SubCell"/>
</dbReference>
<dbReference type="InterPro" id="IPR003370">
    <property type="entry name" value="Chromate_transpt"/>
</dbReference>
<evidence type="ECO:0000256" key="7">
    <source>
        <dbReference type="SAM" id="Phobius"/>
    </source>
</evidence>
<feature type="transmembrane region" description="Helical" evidence="7">
    <location>
        <begin position="115"/>
        <end position="132"/>
    </location>
</feature>
<comment type="similarity">
    <text evidence="2">Belongs to the chromate ion transporter (CHR) (TC 2.A.51) family.</text>
</comment>
<dbReference type="AlphaFoldDB" id="A0A158HS96"/>
<dbReference type="Proteomes" id="UP000054770">
    <property type="component" value="Unassembled WGS sequence"/>
</dbReference>
<comment type="subcellular location">
    <subcellularLocation>
        <location evidence="1">Cell membrane</location>
        <topology evidence="1">Multi-pass membrane protein</topology>
    </subcellularLocation>
</comment>
<evidence type="ECO:0000256" key="2">
    <source>
        <dbReference type="ARBA" id="ARBA00005262"/>
    </source>
</evidence>
<evidence type="ECO:0000256" key="1">
    <source>
        <dbReference type="ARBA" id="ARBA00004651"/>
    </source>
</evidence>
<protein>
    <submittedName>
        <fullName evidence="8">Chromate transporter</fullName>
    </submittedName>
</protein>
<evidence type="ECO:0000256" key="5">
    <source>
        <dbReference type="ARBA" id="ARBA00022989"/>
    </source>
</evidence>
<keyword evidence="5 7" id="KW-1133">Transmembrane helix</keyword>
<dbReference type="EMBL" id="FCON02000019">
    <property type="protein sequence ID" value="SAL47206.1"/>
    <property type="molecule type" value="Genomic_DNA"/>
</dbReference>
<evidence type="ECO:0000313" key="8">
    <source>
        <dbReference type="EMBL" id="SAL47206.1"/>
    </source>
</evidence>
<dbReference type="Pfam" id="PF02417">
    <property type="entry name" value="Chromate_transp"/>
    <property type="match status" value="1"/>
</dbReference>
<proteinExistence type="inferred from homology"/>
<feature type="transmembrane region" description="Helical" evidence="7">
    <location>
        <begin position="161"/>
        <end position="177"/>
    </location>
</feature>
<evidence type="ECO:0000313" key="9">
    <source>
        <dbReference type="Proteomes" id="UP000054770"/>
    </source>
</evidence>
<dbReference type="PANTHER" id="PTHR43663:SF1">
    <property type="entry name" value="CHROMATE TRANSPORTER"/>
    <property type="match status" value="1"/>
</dbReference>
<evidence type="ECO:0000256" key="3">
    <source>
        <dbReference type="ARBA" id="ARBA00022475"/>
    </source>
</evidence>
<gene>
    <name evidence="8" type="ORF">AWB68_02280</name>
</gene>
<keyword evidence="4 7" id="KW-0812">Transmembrane</keyword>
<feature type="transmembrane region" description="Helical" evidence="7">
    <location>
        <begin position="138"/>
        <end position="154"/>
    </location>
</feature>
<accession>A0A158HS96</accession>
<comment type="caution">
    <text evidence="8">The sequence shown here is derived from an EMBL/GenBank/DDBJ whole genome shotgun (WGS) entry which is preliminary data.</text>
</comment>
<organism evidence="8 9">
    <name type="scientific">Caballeronia choica</name>
    <dbReference type="NCBI Taxonomy" id="326476"/>
    <lineage>
        <taxon>Bacteria</taxon>
        <taxon>Pseudomonadati</taxon>
        <taxon>Pseudomonadota</taxon>
        <taxon>Betaproteobacteria</taxon>
        <taxon>Burkholderiales</taxon>
        <taxon>Burkholderiaceae</taxon>
        <taxon>Caballeronia</taxon>
    </lineage>
</organism>
<reference evidence="8" key="1">
    <citation type="submission" date="2016-01" db="EMBL/GenBank/DDBJ databases">
        <authorList>
            <person name="Peeters C."/>
        </authorList>
    </citation>
    <scope>NUCLEOTIDE SEQUENCE [LARGE SCALE GENOMIC DNA]</scope>
    <source>
        <strain evidence="8">LMG 22940</strain>
    </source>
</reference>
<name>A0A158HS96_9BURK</name>
<keyword evidence="9" id="KW-1185">Reference proteome</keyword>
<keyword evidence="6 7" id="KW-0472">Membrane</keyword>
<evidence type="ECO:0000256" key="6">
    <source>
        <dbReference type="ARBA" id="ARBA00023136"/>
    </source>
</evidence>
<keyword evidence="3" id="KW-1003">Cell membrane</keyword>
<dbReference type="RefSeq" id="WP_087644446.1">
    <property type="nucleotide sequence ID" value="NZ_FCON02000019.1"/>
</dbReference>
<evidence type="ECO:0000256" key="4">
    <source>
        <dbReference type="ARBA" id="ARBA00022692"/>
    </source>
</evidence>
<sequence>MRDNIYLQLLAVFAPLSLLSLGGGQSIVADINQQAVAIHGWVTQAEFVDLFAISRAAPGPGALLTTLIGWKTSGFLGAVVASLALFVPSSVLAYGATIAWTRHNQHPWHLTAERGLAPVATGLILASAFSVLRSSSSTWMIWGLAAIALVIFLVRPKLNPLIVLFAAGLLNAAMGPAF</sequence>
<feature type="transmembrane region" description="Helical" evidence="7">
    <location>
        <begin position="74"/>
        <end position="94"/>
    </location>
</feature>
<dbReference type="InterPro" id="IPR052518">
    <property type="entry name" value="CHR_Transporter"/>
</dbReference>
<dbReference type="OrthoDB" id="556585at2"/>